<proteinExistence type="predicted"/>
<gene>
    <name evidence="7" type="ORF">L596_012553</name>
</gene>
<dbReference type="InterPro" id="IPR000276">
    <property type="entry name" value="GPCR_Rhodpsn"/>
</dbReference>
<dbReference type="InterPro" id="IPR017452">
    <property type="entry name" value="GPCR_Rhodpsn_7TM"/>
</dbReference>
<dbReference type="GO" id="GO:0004930">
    <property type="term" value="F:G protein-coupled receptor activity"/>
    <property type="evidence" value="ECO:0007669"/>
    <property type="project" value="InterPro"/>
</dbReference>
<evidence type="ECO:0000256" key="4">
    <source>
        <dbReference type="ARBA" id="ARBA00023136"/>
    </source>
</evidence>
<evidence type="ECO:0000256" key="3">
    <source>
        <dbReference type="ARBA" id="ARBA00022989"/>
    </source>
</evidence>
<organism evidence="7 8">
    <name type="scientific">Steinernema carpocapsae</name>
    <name type="common">Entomopathogenic nematode</name>
    <dbReference type="NCBI Taxonomy" id="34508"/>
    <lineage>
        <taxon>Eukaryota</taxon>
        <taxon>Metazoa</taxon>
        <taxon>Ecdysozoa</taxon>
        <taxon>Nematoda</taxon>
        <taxon>Chromadorea</taxon>
        <taxon>Rhabditida</taxon>
        <taxon>Tylenchina</taxon>
        <taxon>Panagrolaimomorpha</taxon>
        <taxon>Strongyloidoidea</taxon>
        <taxon>Steinernematidae</taxon>
        <taxon>Steinernema</taxon>
    </lineage>
</organism>
<name>A0A4U5NXJ4_STECR</name>
<reference evidence="7 8" key="1">
    <citation type="journal article" date="2015" name="Genome Biol.">
        <title>Comparative genomics of Steinernema reveals deeply conserved gene regulatory networks.</title>
        <authorList>
            <person name="Dillman A.R."/>
            <person name="Macchietto M."/>
            <person name="Porter C.F."/>
            <person name="Rogers A."/>
            <person name="Williams B."/>
            <person name="Antoshechkin I."/>
            <person name="Lee M.M."/>
            <person name="Goodwin Z."/>
            <person name="Lu X."/>
            <person name="Lewis E.E."/>
            <person name="Goodrich-Blair H."/>
            <person name="Stock S.P."/>
            <person name="Adams B.J."/>
            <person name="Sternberg P.W."/>
            <person name="Mortazavi A."/>
        </authorList>
    </citation>
    <scope>NUCLEOTIDE SEQUENCE [LARGE SCALE GENOMIC DNA]</scope>
    <source>
        <strain evidence="7 8">ALL</strain>
    </source>
</reference>
<dbReference type="PANTHER" id="PTHR23017">
    <property type="entry name" value="SERPENTINE RECEPTOR, CLASS X"/>
    <property type="match status" value="1"/>
</dbReference>
<reference evidence="7 8" key="2">
    <citation type="journal article" date="2019" name="G3 (Bethesda)">
        <title>Hybrid Assembly of the Genome of the Entomopathogenic Nematode Steinernema carpocapsae Identifies the X-Chromosome.</title>
        <authorList>
            <person name="Serra L."/>
            <person name="Macchietto M."/>
            <person name="Macias-Munoz A."/>
            <person name="McGill C.J."/>
            <person name="Rodriguez I.M."/>
            <person name="Rodriguez B."/>
            <person name="Murad R."/>
            <person name="Mortazavi A."/>
        </authorList>
    </citation>
    <scope>NUCLEOTIDE SEQUENCE [LARGE SCALE GENOMIC DNA]</scope>
    <source>
        <strain evidence="7 8">ALL</strain>
    </source>
</reference>
<dbReference type="EMBL" id="AZBU02000003">
    <property type="protein sequence ID" value="TKR88288.1"/>
    <property type="molecule type" value="Genomic_DNA"/>
</dbReference>
<feature type="transmembrane region" description="Helical" evidence="5">
    <location>
        <begin position="55"/>
        <end position="74"/>
    </location>
</feature>
<keyword evidence="2 5" id="KW-0812">Transmembrane</keyword>
<feature type="transmembrane region" description="Helical" evidence="5">
    <location>
        <begin position="80"/>
        <end position="104"/>
    </location>
</feature>
<comment type="caution">
    <text evidence="7">The sequence shown here is derived from an EMBL/GenBank/DDBJ whole genome shotgun (WGS) entry which is preliminary data.</text>
</comment>
<evidence type="ECO:0000256" key="5">
    <source>
        <dbReference type="SAM" id="Phobius"/>
    </source>
</evidence>
<dbReference type="Pfam" id="PF10328">
    <property type="entry name" value="7TM_GPCR_Srx"/>
    <property type="match status" value="1"/>
</dbReference>
<evidence type="ECO:0000313" key="7">
    <source>
        <dbReference type="EMBL" id="TKR88288.1"/>
    </source>
</evidence>
<dbReference type="OrthoDB" id="5950740at2759"/>
<keyword evidence="3 5" id="KW-1133">Transmembrane helix</keyword>
<feature type="transmembrane region" description="Helical" evidence="5">
    <location>
        <begin position="12"/>
        <end position="34"/>
    </location>
</feature>
<feature type="domain" description="G-protein coupled receptors family 1 profile" evidence="6">
    <location>
        <begin position="28"/>
        <end position="167"/>
    </location>
</feature>
<dbReference type="Proteomes" id="UP000298663">
    <property type="component" value="Unassembled WGS sequence"/>
</dbReference>
<evidence type="ECO:0000259" key="6">
    <source>
        <dbReference type="PROSITE" id="PS50262"/>
    </source>
</evidence>
<keyword evidence="4 5" id="KW-0472">Membrane</keyword>
<dbReference type="GO" id="GO:0016020">
    <property type="term" value="C:membrane"/>
    <property type="evidence" value="ECO:0007669"/>
    <property type="project" value="UniProtKB-SubCell"/>
</dbReference>
<dbReference type="PANTHER" id="PTHR23017:SF3">
    <property type="entry name" value="G-PROTEIN COUPLED RECEPTORS FAMILY 1 PROFILE DOMAIN-CONTAINING PROTEIN"/>
    <property type="match status" value="1"/>
</dbReference>
<dbReference type="Gene3D" id="1.20.1070.10">
    <property type="entry name" value="Rhodopsin 7-helix transmembrane proteins"/>
    <property type="match status" value="1"/>
</dbReference>
<evidence type="ECO:0000313" key="8">
    <source>
        <dbReference type="Proteomes" id="UP000298663"/>
    </source>
</evidence>
<accession>A0A4U5NXJ4</accession>
<dbReference type="AlphaFoldDB" id="A0A4U5NXJ4"/>
<protein>
    <recommendedName>
        <fullName evidence="6">G-protein coupled receptors family 1 profile domain-containing protein</fullName>
    </recommendedName>
</protein>
<feature type="transmembrane region" description="Helical" evidence="5">
    <location>
        <begin position="125"/>
        <end position="146"/>
    </location>
</feature>
<dbReference type="InterPro" id="IPR019430">
    <property type="entry name" value="7TM_GPCR_serpentine_rcpt_Srx"/>
</dbReference>
<keyword evidence="8" id="KW-1185">Reference proteome</keyword>
<dbReference type="PROSITE" id="PS50262">
    <property type="entry name" value="G_PROTEIN_RECEP_F1_2"/>
    <property type="match status" value="1"/>
</dbReference>
<evidence type="ECO:0000256" key="1">
    <source>
        <dbReference type="ARBA" id="ARBA00004370"/>
    </source>
</evidence>
<sequence>MGADAFVKDHPFFTFVILVVGGLSGILVNSFILYKVIYRKVFGRSFGWIWISRGIAYFITGLVFLTIVGPGFLIGFPALIFVIAMQVALVCSLVSILSNFLIAMNRCLLIVIPFTFKHIFTRSRTLLLIALTWLFTIGTMTPAYVIPGCLEEATNGNEHVFLLTTLI</sequence>
<dbReference type="SUPFAM" id="SSF81321">
    <property type="entry name" value="Family A G protein-coupled receptor-like"/>
    <property type="match status" value="1"/>
</dbReference>
<dbReference type="CDD" id="cd00637">
    <property type="entry name" value="7tm_classA_rhodopsin-like"/>
    <property type="match status" value="1"/>
</dbReference>
<evidence type="ECO:0000256" key="2">
    <source>
        <dbReference type="ARBA" id="ARBA00022692"/>
    </source>
</evidence>
<dbReference type="PROSITE" id="PS00237">
    <property type="entry name" value="G_PROTEIN_RECEP_F1_1"/>
    <property type="match status" value="1"/>
</dbReference>
<comment type="subcellular location">
    <subcellularLocation>
        <location evidence="1">Membrane</location>
    </subcellularLocation>
</comment>